<dbReference type="InterPro" id="IPR011009">
    <property type="entry name" value="Kinase-like_dom_sf"/>
</dbReference>
<feature type="domain" description="Protein kinase" evidence="15">
    <location>
        <begin position="363"/>
        <end position="630"/>
    </location>
</feature>
<keyword evidence="6 18" id="KW-0418">Kinase</keyword>
<evidence type="ECO:0000256" key="12">
    <source>
        <dbReference type="PROSITE-ProRule" id="PRU00076"/>
    </source>
</evidence>
<dbReference type="FunFam" id="1.10.510.10:FF:001023">
    <property type="entry name" value="Os07g0541700 protein"/>
    <property type="match status" value="1"/>
</dbReference>
<keyword evidence="14" id="KW-1133">Transmembrane helix</keyword>
<dbReference type="InterPro" id="IPR000719">
    <property type="entry name" value="Prot_kinase_dom"/>
</dbReference>
<dbReference type="Pfam" id="PF07714">
    <property type="entry name" value="PK_Tyr_Ser-Thr"/>
    <property type="match status" value="1"/>
</dbReference>
<dbReference type="SUPFAM" id="SSF56112">
    <property type="entry name" value="Protein kinase-like (PK-like)"/>
    <property type="match status" value="1"/>
</dbReference>
<dbReference type="GO" id="GO:0005524">
    <property type="term" value="F:ATP binding"/>
    <property type="evidence" value="ECO:0007669"/>
    <property type="project" value="UniProtKB-UniRule"/>
</dbReference>
<dbReference type="GO" id="GO:0005886">
    <property type="term" value="C:plasma membrane"/>
    <property type="evidence" value="ECO:0007669"/>
    <property type="project" value="TreeGrafter"/>
</dbReference>
<dbReference type="Pfam" id="PF08276">
    <property type="entry name" value="PAN_2"/>
    <property type="match status" value="1"/>
</dbReference>
<comment type="caution">
    <text evidence="12">Lacks conserved residue(s) required for the propagation of feature annotation.</text>
</comment>
<dbReference type="Pfam" id="PF00954">
    <property type="entry name" value="S_locus_glycop"/>
    <property type="match status" value="1"/>
</dbReference>
<feature type="domain" description="Apple" evidence="17">
    <location>
        <begin position="181"/>
        <end position="262"/>
    </location>
</feature>
<feature type="transmembrane region" description="Helical" evidence="14">
    <location>
        <begin position="280"/>
        <end position="300"/>
    </location>
</feature>
<evidence type="ECO:0000256" key="7">
    <source>
        <dbReference type="ARBA" id="ARBA00022840"/>
    </source>
</evidence>
<dbReference type="InterPro" id="IPR000742">
    <property type="entry name" value="EGF"/>
</dbReference>
<dbReference type="InterPro" id="IPR008271">
    <property type="entry name" value="Ser/Thr_kinase_AS"/>
</dbReference>
<dbReference type="InterPro" id="IPR000858">
    <property type="entry name" value="S_locus_glycoprot_dom"/>
</dbReference>
<reference evidence="18 19" key="1">
    <citation type="submission" date="2023-12" db="EMBL/GenBank/DDBJ databases">
        <title>A high-quality genome assembly for Dillenia turbinata (Dilleniales).</title>
        <authorList>
            <person name="Chanderbali A."/>
        </authorList>
    </citation>
    <scope>NUCLEOTIDE SEQUENCE [LARGE SCALE GENOMIC DNA]</scope>
    <source>
        <strain evidence="18">LSX21</strain>
        <tissue evidence="18">Leaf</tissue>
    </source>
</reference>
<evidence type="ECO:0000256" key="6">
    <source>
        <dbReference type="ARBA" id="ARBA00022777"/>
    </source>
</evidence>
<evidence type="ECO:0000256" key="2">
    <source>
        <dbReference type="ARBA" id="ARBA00022527"/>
    </source>
</evidence>
<comment type="catalytic activity">
    <reaction evidence="10">
        <text>L-threonyl-[protein] + ATP = O-phospho-L-threonyl-[protein] + ADP + H(+)</text>
        <dbReference type="Rhea" id="RHEA:46608"/>
        <dbReference type="Rhea" id="RHEA-COMP:11060"/>
        <dbReference type="Rhea" id="RHEA-COMP:11605"/>
        <dbReference type="ChEBI" id="CHEBI:15378"/>
        <dbReference type="ChEBI" id="CHEBI:30013"/>
        <dbReference type="ChEBI" id="CHEBI:30616"/>
        <dbReference type="ChEBI" id="CHEBI:61977"/>
        <dbReference type="ChEBI" id="CHEBI:456216"/>
        <dbReference type="EC" id="2.7.11.1"/>
    </reaction>
</comment>
<dbReference type="PROSITE" id="PS50948">
    <property type="entry name" value="PAN"/>
    <property type="match status" value="1"/>
</dbReference>
<evidence type="ECO:0000256" key="5">
    <source>
        <dbReference type="ARBA" id="ARBA00022741"/>
    </source>
</evidence>
<keyword evidence="14" id="KW-0472">Membrane</keyword>
<dbReference type="Gene3D" id="3.30.200.20">
    <property type="entry name" value="Phosphorylase Kinase, domain 1"/>
    <property type="match status" value="1"/>
</dbReference>
<feature type="binding site" evidence="13">
    <location>
        <position position="391"/>
    </location>
    <ligand>
        <name>ATP</name>
        <dbReference type="ChEBI" id="CHEBI:30616"/>
    </ligand>
</feature>
<gene>
    <name evidence="18" type="ORF">RJ641_020557</name>
</gene>
<dbReference type="Proteomes" id="UP001370490">
    <property type="component" value="Unassembled WGS sequence"/>
</dbReference>
<evidence type="ECO:0000313" key="18">
    <source>
        <dbReference type="EMBL" id="KAK6915440.1"/>
    </source>
</evidence>
<evidence type="ECO:0000259" key="16">
    <source>
        <dbReference type="PROSITE" id="PS50026"/>
    </source>
</evidence>
<dbReference type="Gene3D" id="1.10.510.10">
    <property type="entry name" value="Transferase(Phosphotransferase) domain 1"/>
    <property type="match status" value="2"/>
</dbReference>
<dbReference type="PANTHER" id="PTHR27002">
    <property type="entry name" value="RECEPTOR-LIKE SERINE/THREONINE-PROTEIN KINASE SD1-8"/>
    <property type="match status" value="1"/>
</dbReference>
<dbReference type="InterPro" id="IPR017441">
    <property type="entry name" value="Protein_kinase_ATP_BS"/>
</dbReference>
<dbReference type="SMART" id="SM00220">
    <property type="entry name" value="S_TKc"/>
    <property type="match status" value="1"/>
</dbReference>
<evidence type="ECO:0000256" key="8">
    <source>
        <dbReference type="ARBA" id="ARBA00023157"/>
    </source>
</evidence>
<dbReference type="CDD" id="cd01098">
    <property type="entry name" value="PAN_AP_plant"/>
    <property type="match status" value="1"/>
</dbReference>
<dbReference type="PROSITE" id="PS50011">
    <property type="entry name" value="PROTEIN_KINASE_DOM"/>
    <property type="match status" value="1"/>
</dbReference>
<organism evidence="18 19">
    <name type="scientific">Dillenia turbinata</name>
    <dbReference type="NCBI Taxonomy" id="194707"/>
    <lineage>
        <taxon>Eukaryota</taxon>
        <taxon>Viridiplantae</taxon>
        <taxon>Streptophyta</taxon>
        <taxon>Embryophyta</taxon>
        <taxon>Tracheophyta</taxon>
        <taxon>Spermatophyta</taxon>
        <taxon>Magnoliopsida</taxon>
        <taxon>eudicotyledons</taxon>
        <taxon>Gunneridae</taxon>
        <taxon>Pentapetalae</taxon>
        <taxon>Dilleniales</taxon>
        <taxon>Dilleniaceae</taxon>
        <taxon>Dillenia</taxon>
    </lineage>
</organism>
<evidence type="ECO:0000256" key="13">
    <source>
        <dbReference type="PROSITE-ProRule" id="PRU10141"/>
    </source>
</evidence>
<dbReference type="PROSITE" id="PS00108">
    <property type="entry name" value="PROTEIN_KINASE_ST"/>
    <property type="match status" value="1"/>
</dbReference>
<keyword evidence="14" id="KW-0812">Transmembrane</keyword>
<keyword evidence="19" id="KW-1185">Reference proteome</keyword>
<keyword evidence="5 13" id="KW-0547">Nucleotide-binding</keyword>
<dbReference type="PROSITE" id="PS00107">
    <property type="entry name" value="PROTEIN_KINASE_ATP"/>
    <property type="match status" value="1"/>
</dbReference>
<keyword evidence="9" id="KW-0325">Glycoprotein</keyword>
<evidence type="ECO:0000313" key="19">
    <source>
        <dbReference type="Proteomes" id="UP001370490"/>
    </source>
</evidence>
<keyword evidence="2" id="KW-0723">Serine/threonine-protein kinase</keyword>
<name>A0AAN8UH15_9MAGN</name>
<protein>
    <recommendedName>
        <fullName evidence="1">non-specific serine/threonine protein kinase</fullName>
        <ecNumber evidence="1">2.7.11.1</ecNumber>
    </recommendedName>
</protein>
<keyword evidence="12" id="KW-0245">EGF-like domain</keyword>
<evidence type="ECO:0000259" key="15">
    <source>
        <dbReference type="PROSITE" id="PS50011"/>
    </source>
</evidence>
<dbReference type="SMART" id="SM00473">
    <property type="entry name" value="PAN_AP"/>
    <property type="match status" value="1"/>
</dbReference>
<dbReference type="AlphaFoldDB" id="A0AAN8UH15"/>
<dbReference type="InterPro" id="IPR001245">
    <property type="entry name" value="Ser-Thr/Tyr_kinase_cat_dom"/>
</dbReference>
<feature type="domain" description="EGF-like" evidence="16">
    <location>
        <begin position="123"/>
        <end position="161"/>
    </location>
</feature>
<evidence type="ECO:0000256" key="4">
    <source>
        <dbReference type="ARBA" id="ARBA00022729"/>
    </source>
</evidence>
<evidence type="ECO:0000259" key="17">
    <source>
        <dbReference type="PROSITE" id="PS50948"/>
    </source>
</evidence>
<dbReference type="InterPro" id="IPR003609">
    <property type="entry name" value="Pan_app"/>
</dbReference>
<dbReference type="PROSITE" id="PS50026">
    <property type="entry name" value="EGF_3"/>
    <property type="match status" value="1"/>
</dbReference>
<keyword evidence="7 13" id="KW-0067">ATP-binding</keyword>
<evidence type="ECO:0000256" key="10">
    <source>
        <dbReference type="ARBA" id="ARBA00047899"/>
    </source>
</evidence>
<dbReference type="FunFam" id="3.30.200.20:FF:000195">
    <property type="entry name" value="G-type lectin S-receptor-like serine/threonine-protein kinase"/>
    <property type="match status" value="1"/>
</dbReference>
<keyword evidence="3" id="KW-0808">Transferase</keyword>
<proteinExistence type="predicted"/>
<evidence type="ECO:0000256" key="3">
    <source>
        <dbReference type="ARBA" id="ARBA00022679"/>
    </source>
</evidence>
<comment type="catalytic activity">
    <reaction evidence="11">
        <text>L-seryl-[protein] + ATP = O-phospho-L-seryl-[protein] + ADP + H(+)</text>
        <dbReference type="Rhea" id="RHEA:17989"/>
        <dbReference type="Rhea" id="RHEA-COMP:9863"/>
        <dbReference type="Rhea" id="RHEA-COMP:11604"/>
        <dbReference type="ChEBI" id="CHEBI:15378"/>
        <dbReference type="ChEBI" id="CHEBI:29999"/>
        <dbReference type="ChEBI" id="CHEBI:30616"/>
        <dbReference type="ChEBI" id="CHEBI:83421"/>
        <dbReference type="ChEBI" id="CHEBI:456216"/>
        <dbReference type="EC" id="2.7.11.1"/>
    </reaction>
</comment>
<evidence type="ECO:0000256" key="1">
    <source>
        <dbReference type="ARBA" id="ARBA00012513"/>
    </source>
</evidence>
<evidence type="ECO:0000256" key="11">
    <source>
        <dbReference type="ARBA" id="ARBA00048679"/>
    </source>
</evidence>
<dbReference type="EMBL" id="JBAMMX010000025">
    <property type="protein sequence ID" value="KAK6915440.1"/>
    <property type="molecule type" value="Genomic_DNA"/>
</dbReference>
<comment type="caution">
    <text evidence="18">The sequence shown here is derived from an EMBL/GenBank/DDBJ whole genome shotgun (WGS) entry which is preliminary data.</text>
</comment>
<dbReference type="PANTHER" id="PTHR27002:SF1095">
    <property type="entry name" value="G-TYPE LECTIN S-RECEPTOR-LIKE SERINE_THREONINE-PROTEIN KINASE RKS1"/>
    <property type="match status" value="1"/>
</dbReference>
<keyword evidence="8" id="KW-1015">Disulfide bond</keyword>
<dbReference type="GO" id="GO:0048544">
    <property type="term" value="P:recognition of pollen"/>
    <property type="evidence" value="ECO:0007669"/>
    <property type="project" value="InterPro"/>
</dbReference>
<evidence type="ECO:0000256" key="14">
    <source>
        <dbReference type="SAM" id="Phobius"/>
    </source>
</evidence>
<evidence type="ECO:0000256" key="9">
    <source>
        <dbReference type="ARBA" id="ARBA00023180"/>
    </source>
</evidence>
<accession>A0AAN8UH15</accession>
<sequence length="630" mass="71981">MKIGMDLKTVLNRFLTSWRSSDDPGTGKSIYRLDLSDSPQFVMYRGPTLVFRTAPWLSIWPIGDDNSGMYKANFDNNKDGISQWFTMEDPSIVMHFVVDEIRSWKRLAWDDQSRQWNKFWSIPMDPREEYGYCGAYASCTPGSRNAFVCTCLTGYEPKSPRNWYLINRSDGCVRKRNLSMCGNGEGFVKVGQVKLPDTSVAQALMGLNSEQCKQKCLRNSSCSAFSAMYTSEQGNFCLLWFGELMDIVTYTGWGLDLLVRIDSIDLEKNEDFFFSEEGKLMIPLLSVGMVSILVVTILFIQLINRRKYKEHQDQGQHKQVSIISAALMCPQGLSTTYNLQEGNSHVDLPIYDLRTIIEATNNFSSTNKLGQGGFGSVYKGQQPDGQEIAVKRLSKDSGQGPTEFANEMMLIVQLQHKNLVKLLGCCVHKEEKMLVYEYLPNKSLDTFCFHQSRKLEMDWRRHFEIIVWIARGMMYLHQDSRLKIIHRDLKASNILLDWLHVPGVCNNWKIFNERNNVDFMEDPSLNLIGHVWDLWREERALEMVEPLLKESLLSNEVLRCIHVGLLCVQDRAIDGPTMSDVVFMLGSNTSLPPPKQPAFFLCAPSDVDKWIIGAKQCSVDEVTITKVNAR</sequence>
<dbReference type="GO" id="GO:0004674">
    <property type="term" value="F:protein serine/threonine kinase activity"/>
    <property type="evidence" value="ECO:0007669"/>
    <property type="project" value="UniProtKB-KW"/>
</dbReference>
<keyword evidence="4" id="KW-0732">Signal</keyword>
<dbReference type="EC" id="2.7.11.1" evidence="1"/>